<keyword evidence="1" id="KW-1133">Transmembrane helix</keyword>
<dbReference type="PANTHER" id="PTHR32251:SF23">
    <property type="entry name" value="3-OXO-5-ALPHA-STEROID 4-DEHYDROGENASE (DUF1295)"/>
    <property type="match status" value="1"/>
</dbReference>
<dbReference type="AlphaFoldDB" id="A0AA38VND3"/>
<dbReference type="GO" id="GO:0016020">
    <property type="term" value="C:membrane"/>
    <property type="evidence" value="ECO:0007669"/>
    <property type="project" value="TreeGrafter"/>
</dbReference>
<evidence type="ECO:0000256" key="1">
    <source>
        <dbReference type="SAM" id="Phobius"/>
    </source>
</evidence>
<evidence type="ECO:0000313" key="2">
    <source>
        <dbReference type="EMBL" id="KAJ9154881.1"/>
    </source>
</evidence>
<keyword evidence="1" id="KW-0472">Membrane</keyword>
<dbReference type="PANTHER" id="PTHR32251">
    <property type="entry name" value="3-OXO-5-ALPHA-STEROID 4-DEHYDROGENASE"/>
    <property type="match status" value="1"/>
</dbReference>
<protein>
    <submittedName>
        <fullName evidence="2">DUF1295-domain-containing protein</fullName>
    </submittedName>
</protein>
<keyword evidence="3" id="KW-1185">Reference proteome</keyword>
<accession>A0AA38VND3</accession>
<dbReference type="InterPro" id="IPR010721">
    <property type="entry name" value="UstE-like"/>
</dbReference>
<evidence type="ECO:0000313" key="3">
    <source>
        <dbReference type="Proteomes" id="UP001174694"/>
    </source>
</evidence>
<organism evidence="2 3">
    <name type="scientific">Pleurostoma richardsiae</name>
    <dbReference type="NCBI Taxonomy" id="41990"/>
    <lineage>
        <taxon>Eukaryota</taxon>
        <taxon>Fungi</taxon>
        <taxon>Dikarya</taxon>
        <taxon>Ascomycota</taxon>
        <taxon>Pezizomycotina</taxon>
        <taxon>Sordariomycetes</taxon>
        <taxon>Sordariomycetidae</taxon>
        <taxon>Calosphaeriales</taxon>
        <taxon>Pleurostomataceae</taxon>
        <taxon>Pleurostoma</taxon>
    </lineage>
</organism>
<keyword evidence="1" id="KW-0812">Transmembrane</keyword>
<feature type="transmembrane region" description="Helical" evidence="1">
    <location>
        <begin position="54"/>
        <end position="72"/>
    </location>
</feature>
<reference evidence="2" key="1">
    <citation type="submission" date="2022-07" db="EMBL/GenBank/DDBJ databases">
        <title>Fungi with potential for degradation of polypropylene.</title>
        <authorList>
            <person name="Gostincar C."/>
        </authorList>
    </citation>
    <scope>NUCLEOTIDE SEQUENCE</scope>
    <source>
        <strain evidence="2">EXF-13308</strain>
    </source>
</reference>
<dbReference type="EMBL" id="JANBVO010000004">
    <property type="protein sequence ID" value="KAJ9154881.1"/>
    <property type="molecule type" value="Genomic_DNA"/>
</dbReference>
<sequence>MTLPALHALEDCADFSKTVEPFIPQLLELPTKLLAVVQSRGTGFLDLYLHTNPLVSGFAVSLALGAVFFVVSEINRNYSQVDRCWSILPTLYIAHFGTWARLNGVASTRLDAAVLFSTIWSLRLTFNYARKGGYSIGSEDYRWEVVRKRIPAWLFHIFNLTFISFIQSVLLFALAAPAYLLLLSTQFEKELSHADIAFVAVELGLILTEWFSDQQQWDYQSAKKQYQKTAKVPKGYTQAEMDRGFVTSGLWGYIRHPNFAAEQTIWFLFYQWGCFATKSLYNWAGAGPAFLIMLFQGSTWLTELLTAGKYPEYADYQNSVGMFMPTSFSPYKTPAPKVPKIIRTSELAKKHKQKQK</sequence>
<dbReference type="Gene3D" id="1.20.120.1630">
    <property type="match status" value="1"/>
</dbReference>
<dbReference type="Proteomes" id="UP001174694">
    <property type="component" value="Unassembled WGS sequence"/>
</dbReference>
<gene>
    <name evidence="2" type="ORF">NKR23_g2356</name>
</gene>
<dbReference type="Pfam" id="PF06966">
    <property type="entry name" value="DUF1295"/>
    <property type="match status" value="1"/>
</dbReference>
<feature type="transmembrane region" description="Helical" evidence="1">
    <location>
        <begin position="150"/>
        <end position="182"/>
    </location>
</feature>
<proteinExistence type="predicted"/>
<name>A0AA38VND3_9PEZI</name>
<comment type="caution">
    <text evidence="2">The sequence shown here is derived from an EMBL/GenBank/DDBJ whole genome shotgun (WGS) entry which is preliminary data.</text>
</comment>